<reference evidence="2" key="1">
    <citation type="submission" date="2018-02" db="EMBL/GenBank/DDBJ databases">
        <authorList>
            <person name="Hausmann B."/>
        </authorList>
    </citation>
    <scope>NUCLEOTIDE SEQUENCE [LARGE SCALE GENOMIC DNA]</scope>
    <source>
        <strain evidence="2">Peat soil MAG SbA5</strain>
    </source>
</reference>
<gene>
    <name evidence="1" type="ORF">SBA5_1190009</name>
</gene>
<evidence type="ECO:0000313" key="2">
    <source>
        <dbReference type="Proteomes" id="UP000239735"/>
    </source>
</evidence>
<dbReference type="Pfam" id="PF15887">
    <property type="entry name" value="Peptidase_Mx"/>
    <property type="match status" value="1"/>
</dbReference>
<accession>A0A2N9L3N0</accession>
<dbReference type="EMBL" id="OKRB01000023">
    <property type="protein sequence ID" value="SPE17916.1"/>
    <property type="molecule type" value="Genomic_DNA"/>
</dbReference>
<sequence>MANFEKAPAEVQEILSKPIRQLGLKLEGSPLERFVLQLYKELDGKGLHRFRPKCYLTDEWGCPNMEPVIGIPFYLADPKLQRLESEMNDIEDARQIMMYMRHEAGHAFNYAYALFKTQEWRHIFGPFRRPYRDNYKPVPFSRQFVRHMEGWYAQKHPDEDFAESFAVWMTPRSNWRKRYKGWGAMKKLLYMDRVARKLVDADPVVTRGDTDITVDEMELTVGEFYQHAIDQQLSPGELPLDTDLRDIFNVSKHRRKNVRPAVDLLRENRKVLVDKVNYWTGVQRPLVKKLVEAIEAKVGDLGLRADLKCDREYLTEVAVYATALAMNYITRGKFIQP</sequence>
<protein>
    <recommendedName>
        <fullName evidence="3">Zinc-binding metallo-peptidase</fullName>
    </recommendedName>
</protein>
<dbReference type="Proteomes" id="UP000239735">
    <property type="component" value="Unassembled WGS sequence"/>
</dbReference>
<proteinExistence type="predicted"/>
<name>A0A2N9L3N0_9BACT</name>
<evidence type="ECO:0008006" key="3">
    <source>
        <dbReference type="Google" id="ProtNLM"/>
    </source>
</evidence>
<evidence type="ECO:0000313" key="1">
    <source>
        <dbReference type="EMBL" id="SPE17916.1"/>
    </source>
</evidence>
<dbReference type="AlphaFoldDB" id="A0A2N9L3N0"/>
<dbReference type="OrthoDB" id="9773016at2"/>
<dbReference type="Gene3D" id="3.40.390.70">
    <property type="match status" value="1"/>
</dbReference>
<dbReference type="InterPro" id="IPR031321">
    <property type="entry name" value="UCP012641"/>
</dbReference>
<organism evidence="1 2">
    <name type="scientific">Candidatus Sulfuritelmatomonas gaucii</name>
    <dbReference type="NCBI Taxonomy" id="2043161"/>
    <lineage>
        <taxon>Bacteria</taxon>
        <taxon>Pseudomonadati</taxon>
        <taxon>Acidobacteriota</taxon>
        <taxon>Terriglobia</taxon>
        <taxon>Terriglobales</taxon>
        <taxon>Acidobacteriaceae</taxon>
        <taxon>Candidatus Sulfuritelmatomonas</taxon>
    </lineage>
</organism>